<dbReference type="InterPro" id="IPR002347">
    <property type="entry name" value="SDR_fam"/>
</dbReference>
<sequence>MIEAIIGFIVISTIAFKLYQKMTHTSFVSEVRIPNKVVIVTGANTGIGYETARELSKRGARVILACRDLQRAQNAATKIQSETGNDVIVKRLDLASFKSIRSFVEDIKASESAVNILINNAGTGVLDNSLTEDNLPIEAQANHFGPFLLTMLLLPLMKDLPETSRIINVSSVMHKFGNVDNLDKQADSFLGGRRVYSNTKLANVLFTKKLAEVVKNNNVTVNCLHPGAVSTDIFRNQPRIMKFLLKCLFLTPVEGAQTTIYLALAEHLDNVSGKYFSNCAEETPSKRALDREAADKLWDLSLKICFGEAGKQRVL</sequence>
<proteinExistence type="inferred from homology"/>
<reference evidence="3" key="1">
    <citation type="submission" date="2017-09" db="EMBL/GenBank/DDBJ databases">
        <title>Contemporary evolution of a Lepidopteran species, Heliothis virescens, in response to modern agricultural practices.</title>
        <authorList>
            <person name="Fritz M.L."/>
            <person name="Deyonke A.M."/>
            <person name="Papanicolaou A."/>
            <person name="Micinski S."/>
            <person name="Westbrook J."/>
            <person name="Gould F."/>
        </authorList>
    </citation>
    <scope>NUCLEOTIDE SEQUENCE [LARGE SCALE GENOMIC DNA]</scope>
    <source>
        <strain evidence="3">HvINT-</strain>
        <tissue evidence="3">Whole body</tissue>
    </source>
</reference>
<dbReference type="PRINTS" id="PR00081">
    <property type="entry name" value="GDHRDH"/>
</dbReference>
<keyword evidence="1" id="KW-0560">Oxidoreductase</keyword>
<name>A0A2A4J8G8_HELVI</name>
<dbReference type="GO" id="GO:0016491">
    <property type="term" value="F:oxidoreductase activity"/>
    <property type="evidence" value="ECO:0007669"/>
    <property type="project" value="UniProtKB-KW"/>
</dbReference>
<dbReference type="PANTHER" id="PTHR43157">
    <property type="entry name" value="PHOSPHATIDYLINOSITOL-GLYCAN BIOSYNTHESIS CLASS F PROTEIN-RELATED"/>
    <property type="match status" value="1"/>
</dbReference>
<protein>
    <submittedName>
        <fullName evidence="3">Uncharacterized protein</fullName>
    </submittedName>
</protein>
<gene>
    <name evidence="3" type="ORF">B5V51_5531</name>
</gene>
<comment type="similarity">
    <text evidence="2">Belongs to the short-chain dehydrogenases/reductases (SDR) family.</text>
</comment>
<dbReference type="Gene3D" id="3.40.50.720">
    <property type="entry name" value="NAD(P)-binding Rossmann-like Domain"/>
    <property type="match status" value="1"/>
</dbReference>
<comment type="caution">
    <text evidence="3">The sequence shown here is derived from an EMBL/GenBank/DDBJ whole genome shotgun (WGS) entry which is preliminary data.</text>
</comment>
<dbReference type="AlphaFoldDB" id="A0A2A4J8G8"/>
<evidence type="ECO:0000313" key="3">
    <source>
        <dbReference type="EMBL" id="PCG68159.1"/>
    </source>
</evidence>
<dbReference type="PANTHER" id="PTHR43157:SF31">
    <property type="entry name" value="PHOSPHATIDYLINOSITOL-GLYCAN BIOSYNTHESIS CLASS F PROTEIN"/>
    <property type="match status" value="1"/>
</dbReference>
<evidence type="ECO:0000256" key="2">
    <source>
        <dbReference type="RuleBase" id="RU000363"/>
    </source>
</evidence>
<dbReference type="SUPFAM" id="SSF51735">
    <property type="entry name" value="NAD(P)-binding Rossmann-fold domains"/>
    <property type="match status" value="1"/>
</dbReference>
<organism evidence="3">
    <name type="scientific">Heliothis virescens</name>
    <name type="common">Tobacco budworm moth</name>
    <dbReference type="NCBI Taxonomy" id="7102"/>
    <lineage>
        <taxon>Eukaryota</taxon>
        <taxon>Metazoa</taxon>
        <taxon>Ecdysozoa</taxon>
        <taxon>Arthropoda</taxon>
        <taxon>Hexapoda</taxon>
        <taxon>Insecta</taxon>
        <taxon>Pterygota</taxon>
        <taxon>Neoptera</taxon>
        <taxon>Endopterygota</taxon>
        <taxon>Lepidoptera</taxon>
        <taxon>Glossata</taxon>
        <taxon>Ditrysia</taxon>
        <taxon>Noctuoidea</taxon>
        <taxon>Noctuidae</taxon>
        <taxon>Heliothinae</taxon>
        <taxon>Heliothis</taxon>
    </lineage>
</organism>
<evidence type="ECO:0000256" key="1">
    <source>
        <dbReference type="ARBA" id="ARBA00023002"/>
    </source>
</evidence>
<dbReference type="Pfam" id="PF00106">
    <property type="entry name" value="adh_short"/>
    <property type="match status" value="1"/>
</dbReference>
<dbReference type="EMBL" id="NWSH01002496">
    <property type="protein sequence ID" value="PCG68159.1"/>
    <property type="molecule type" value="Genomic_DNA"/>
</dbReference>
<dbReference type="InterPro" id="IPR036291">
    <property type="entry name" value="NAD(P)-bd_dom_sf"/>
</dbReference>
<accession>A0A2A4J8G8</accession>
<dbReference type="STRING" id="7102.A0A2A4J8G8"/>
<dbReference type="PRINTS" id="PR00080">
    <property type="entry name" value="SDRFAMILY"/>
</dbReference>